<dbReference type="PANTHER" id="PTHR43294">
    <property type="entry name" value="SODIUM/POTASSIUM-TRANSPORTING ATPASE SUBUNIT ALPHA"/>
    <property type="match status" value="1"/>
</dbReference>
<feature type="transmembrane region" description="Helical" evidence="13">
    <location>
        <begin position="288"/>
        <end position="312"/>
    </location>
</feature>
<feature type="transmembrane region" description="Helical" evidence="13">
    <location>
        <begin position="94"/>
        <end position="110"/>
    </location>
</feature>
<evidence type="ECO:0000313" key="16">
    <source>
        <dbReference type="Proteomes" id="UP000616114"/>
    </source>
</evidence>
<dbReference type="Pfam" id="PF00690">
    <property type="entry name" value="Cation_ATPase_N"/>
    <property type="match status" value="1"/>
</dbReference>
<dbReference type="PANTHER" id="PTHR43294:SF20">
    <property type="entry name" value="P-TYPE ATPASE"/>
    <property type="match status" value="1"/>
</dbReference>
<dbReference type="Proteomes" id="UP000616114">
    <property type="component" value="Unassembled WGS sequence"/>
</dbReference>
<dbReference type="GO" id="GO:0005391">
    <property type="term" value="F:P-type sodium:potassium-exchanging transporter activity"/>
    <property type="evidence" value="ECO:0007669"/>
    <property type="project" value="TreeGrafter"/>
</dbReference>
<feature type="transmembrane region" description="Helical" evidence="13">
    <location>
        <begin position="66"/>
        <end position="88"/>
    </location>
</feature>
<dbReference type="InterPro" id="IPR018303">
    <property type="entry name" value="ATPase_P-typ_P_site"/>
</dbReference>
<dbReference type="Gene3D" id="3.40.1110.10">
    <property type="entry name" value="Calcium-transporting ATPase, cytoplasmic domain N"/>
    <property type="match status" value="1"/>
</dbReference>
<dbReference type="FunFam" id="3.40.50.1000:FF:000028">
    <property type="entry name" value="Calcium-transporting P-type ATPase, putative"/>
    <property type="match status" value="1"/>
</dbReference>
<dbReference type="GO" id="GO:1990573">
    <property type="term" value="P:potassium ion import across plasma membrane"/>
    <property type="evidence" value="ECO:0007669"/>
    <property type="project" value="TreeGrafter"/>
</dbReference>
<keyword evidence="9 13" id="KW-1133">Transmembrane helix</keyword>
<dbReference type="NCBIfam" id="TIGR01494">
    <property type="entry name" value="ATPase_P-type"/>
    <property type="match status" value="2"/>
</dbReference>
<sequence length="962" mass="101436">MEGTPQQQATPDHDDAVPWAWQPGEVLAALGSDAGGLAGDTAAARLSQHGPNRLPPPERDPLWRRILVHFDDVLIYILLVAAALKAVLAEWVDFTVILLVALVNGAIGFIQEGRAEKALEGIRDLLSARAEVRRDGAWTVVDADQLVPGDVIRVRAGDRVPADARLLESSELRVEESALTGESVAATKHTRPVGADAALGDRSSMVFSGTLVASGQAIAVVTATGSRTQIGRIQTMIAEVEGLQTPLTRQLARFGKTIAIAIAVMALVMAVIGRAVHDFDLPDLISAAIGFSVAAVPEGLPALVTITLALGVQQMARRRAITRKLPAVETLGSVSTICSDKTGTLTKNEMTVRAVHTATGAFEVTGTGYAPEGDLVPATASVAGHGAPDGGPKQDAALDAVTTVMMLCNDARIVQAEGTGRWRLVGEPTEGALRSLGMKAGVEPAGWRRLAVLPFSSETKYMATLDERLNQESAGTGHDAPAGTRFIHLKGAPDRVLERCSAQTGPDGRPVPLDHAFWEARIEELSARGLRVLAAARTPVASASATAGEAATIGHADVQEGLELCGVVGIVDPPRPEAIDAIAQCRRAGVRVKMITGDHAGTAAAIAREMGILDAARQRPAPAPSGRGMAPSGHGTAEAPAVAPEVITGAELEEMSTEALRAMVREVDVFARTSPEHKIRIVSALQSHGEVVAMTGDGVNDAPALTQADVGVAMGIKGTEATKEAAEIVLADDNFATIERAVEEGRRIYDNIRKSVLFLLPTNGAQSLVILVAVLLGLQLPLEPVQVLWINMVTAVTLSLALAYEPAEPDVMNRPPRDPRAGLLTGSYIRRIAIVSLLIGGATLGAFYGLLARGVPLDRAETTAVTLLAFAQLAYLFNCRRLDQSSLSPAMFRGNRAVWVSAAALLVLQSIFVYAPFMHLWFGSAPIGAAEWGVVLVLSVVVFLLTELGKWVDRRWLLARGI</sequence>
<dbReference type="InterPro" id="IPR023299">
    <property type="entry name" value="ATPase_P-typ_cyto_dom_N"/>
</dbReference>
<dbReference type="InterPro" id="IPR023298">
    <property type="entry name" value="ATPase_P-typ_TM_dom_sf"/>
</dbReference>
<gene>
    <name evidence="15" type="ORF">GCM10011333_17770</name>
</gene>
<dbReference type="InterPro" id="IPR001757">
    <property type="entry name" value="P_typ_ATPase"/>
</dbReference>
<feature type="transmembrane region" description="Helical" evidence="13">
    <location>
        <begin position="257"/>
        <end position="276"/>
    </location>
</feature>
<proteinExistence type="inferred from homology"/>
<feature type="transmembrane region" description="Helical" evidence="13">
    <location>
        <begin position="860"/>
        <end position="877"/>
    </location>
</feature>
<dbReference type="InterPro" id="IPR059000">
    <property type="entry name" value="ATPase_P-type_domA"/>
</dbReference>
<evidence type="ECO:0000256" key="3">
    <source>
        <dbReference type="ARBA" id="ARBA00022553"/>
    </source>
</evidence>
<dbReference type="GO" id="GO:0005886">
    <property type="term" value="C:plasma membrane"/>
    <property type="evidence" value="ECO:0007669"/>
    <property type="project" value="UniProtKB-SubCell"/>
</dbReference>
<dbReference type="PRINTS" id="PR00121">
    <property type="entry name" value="NAKATPASE"/>
</dbReference>
<dbReference type="GO" id="GO:0016887">
    <property type="term" value="F:ATP hydrolysis activity"/>
    <property type="evidence" value="ECO:0007669"/>
    <property type="project" value="InterPro"/>
</dbReference>
<dbReference type="SMART" id="SM00831">
    <property type="entry name" value="Cation_ATPase_N"/>
    <property type="match status" value="1"/>
</dbReference>
<dbReference type="GO" id="GO:0036376">
    <property type="term" value="P:sodium ion export across plasma membrane"/>
    <property type="evidence" value="ECO:0007669"/>
    <property type="project" value="TreeGrafter"/>
</dbReference>
<dbReference type="Gene3D" id="1.20.1110.10">
    <property type="entry name" value="Calcium-transporting ATPase, transmembrane domain"/>
    <property type="match status" value="1"/>
</dbReference>
<evidence type="ECO:0000256" key="7">
    <source>
        <dbReference type="ARBA" id="ARBA00022842"/>
    </source>
</evidence>
<feature type="transmembrane region" description="Helical" evidence="13">
    <location>
        <begin position="788"/>
        <end position="807"/>
    </location>
</feature>
<keyword evidence="10 13" id="KW-0472">Membrane</keyword>
<keyword evidence="8" id="KW-1278">Translocase</keyword>
<evidence type="ECO:0000256" key="1">
    <source>
        <dbReference type="ARBA" id="ARBA00004651"/>
    </source>
</evidence>
<evidence type="ECO:0000256" key="13">
    <source>
        <dbReference type="SAM" id="Phobius"/>
    </source>
</evidence>
<dbReference type="SUPFAM" id="SSF81653">
    <property type="entry name" value="Calcium ATPase, transduction domain A"/>
    <property type="match status" value="1"/>
</dbReference>
<comment type="similarity">
    <text evidence="2">Belongs to the cation transport ATPase (P-type) (TC 3.A.3) family. Type IIA subfamily.</text>
</comment>
<dbReference type="Pfam" id="PF13246">
    <property type="entry name" value="Cation_ATPase"/>
    <property type="match status" value="1"/>
</dbReference>
<dbReference type="InterPro" id="IPR004014">
    <property type="entry name" value="ATPase_P-typ_cation-transptr_N"/>
</dbReference>
<keyword evidence="6" id="KW-0067">ATP-binding</keyword>
<reference evidence="15" key="2">
    <citation type="submission" date="2020-09" db="EMBL/GenBank/DDBJ databases">
        <authorList>
            <person name="Sun Q."/>
            <person name="Zhou Y."/>
        </authorList>
    </citation>
    <scope>NUCLEOTIDE SEQUENCE</scope>
    <source>
        <strain evidence="15">CGMCC 1.12785</strain>
    </source>
</reference>
<dbReference type="SUPFAM" id="SSF56784">
    <property type="entry name" value="HAD-like"/>
    <property type="match status" value="1"/>
</dbReference>
<dbReference type="GO" id="GO:0006883">
    <property type="term" value="P:intracellular sodium ion homeostasis"/>
    <property type="evidence" value="ECO:0007669"/>
    <property type="project" value="TreeGrafter"/>
</dbReference>
<evidence type="ECO:0000313" key="15">
    <source>
        <dbReference type="EMBL" id="GGA15169.1"/>
    </source>
</evidence>
<evidence type="ECO:0000256" key="5">
    <source>
        <dbReference type="ARBA" id="ARBA00022741"/>
    </source>
</evidence>
<evidence type="ECO:0000256" key="6">
    <source>
        <dbReference type="ARBA" id="ARBA00022840"/>
    </source>
</evidence>
<keyword evidence="16" id="KW-1185">Reference proteome</keyword>
<feature type="transmembrane region" description="Helical" evidence="13">
    <location>
        <begin position="897"/>
        <end position="915"/>
    </location>
</feature>
<feature type="transmembrane region" description="Helical" evidence="13">
    <location>
        <begin position="921"/>
        <end position="945"/>
    </location>
</feature>
<evidence type="ECO:0000256" key="11">
    <source>
        <dbReference type="ARBA" id="ARBA00049360"/>
    </source>
</evidence>
<evidence type="ECO:0000256" key="12">
    <source>
        <dbReference type="SAM" id="MobiDB-lite"/>
    </source>
</evidence>
<reference evidence="15" key="1">
    <citation type="journal article" date="2014" name="Int. J. Syst. Evol. Microbiol.">
        <title>Complete genome sequence of Corynebacterium casei LMG S-19264T (=DSM 44701T), isolated from a smear-ripened cheese.</title>
        <authorList>
            <consortium name="US DOE Joint Genome Institute (JGI-PGF)"/>
            <person name="Walter F."/>
            <person name="Albersmeier A."/>
            <person name="Kalinowski J."/>
            <person name="Ruckert C."/>
        </authorList>
    </citation>
    <scope>NUCLEOTIDE SEQUENCE</scope>
    <source>
        <strain evidence="15">CGMCC 1.12785</strain>
    </source>
</reference>
<comment type="catalytic activity">
    <reaction evidence="11">
        <text>ATP + H2O = ADP + phosphate + H(+)</text>
        <dbReference type="Rhea" id="RHEA:13065"/>
        <dbReference type="ChEBI" id="CHEBI:15377"/>
        <dbReference type="ChEBI" id="CHEBI:15378"/>
        <dbReference type="ChEBI" id="CHEBI:30616"/>
        <dbReference type="ChEBI" id="CHEBI:43474"/>
        <dbReference type="ChEBI" id="CHEBI:456216"/>
    </reaction>
</comment>
<dbReference type="PROSITE" id="PS00154">
    <property type="entry name" value="ATPASE_E1_E2"/>
    <property type="match status" value="1"/>
</dbReference>
<dbReference type="GO" id="GO:1902600">
    <property type="term" value="P:proton transmembrane transport"/>
    <property type="evidence" value="ECO:0007669"/>
    <property type="project" value="TreeGrafter"/>
</dbReference>
<dbReference type="InterPro" id="IPR050510">
    <property type="entry name" value="Cation_transp_ATPase_P-type"/>
</dbReference>
<dbReference type="GO" id="GO:0005524">
    <property type="term" value="F:ATP binding"/>
    <property type="evidence" value="ECO:0007669"/>
    <property type="project" value="UniProtKB-KW"/>
</dbReference>
<dbReference type="SUPFAM" id="SSF81665">
    <property type="entry name" value="Calcium ATPase, transmembrane domain M"/>
    <property type="match status" value="1"/>
</dbReference>
<dbReference type="EMBL" id="BMFY01000006">
    <property type="protein sequence ID" value="GGA15169.1"/>
    <property type="molecule type" value="Genomic_DNA"/>
</dbReference>
<dbReference type="InterPro" id="IPR006068">
    <property type="entry name" value="ATPase_P-typ_cation-transptr_C"/>
</dbReference>
<dbReference type="FunFam" id="2.70.150.10:FF:000160">
    <property type="entry name" value="Sarcoplasmic/endoplasmic reticulum calcium ATPase 1"/>
    <property type="match status" value="1"/>
</dbReference>
<dbReference type="PRINTS" id="PR00119">
    <property type="entry name" value="CATATPASE"/>
</dbReference>
<dbReference type="AlphaFoldDB" id="A0A8J2TY51"/>
<keyword evidence="4 13" id="KW-0812">Transmembrane</keyword>
<dbReference type="RefSeq" id="WP_188550559.1">
    <property type="nucleotide sequence ID" value="NZ_BMFY01000006.1"/>
</dbReference>
<keyword evidence="3" id="KW-0597">Phosphoprotein</keyword>
<evidence type="ECO:0000256" key="9">
    <source>
        <dbReference type="ARBA" id="ARBA00022989"/>
    </source>
</evidence>
<dbReference type="SFLD" id="SFLDG00002">
    <property type="entry name" value="C1.7:_P-type_atpase_like"/>
    <property type="match status" value="1"/>
</dbReference>
<comment type="caution">
    <text evidence="15">The sequence shown here is derived from an EMBL/GenBank/DDBJ whole genome shotgun (WGS) entry which is preliminary data.</text>
</comment>
<accession>A0A8J2TY51</accession>
<keyword evidence="5" id="KW-0547">Nucleotide-binding</keyword>
<evidence type="ECO:0000256" key="4">
    <source>
        <dbReference type="ARBA" id="ARBA00022692"/>
    </source>
</evidence>
<dbReference type="InterPro" id="IPR044492">
    <property type="entry name" value="P_typ_ATPase_HD_dom"/>
</dbReference>
<dbReference type="GO" id="GO:0030007">
    <property type="term" value="P:intracellular potassium ion homeostasis"/>
    <property type="evidence" value="ECO:0007669"/>
    <property type="project" value="TreeGrafter"/>
</dbReference>
<feature type="transmembrane region" description="Helical" evidence="13">
    <location>
        <begin position="828"/>
        <end position="848"/>
    </location>
</feature>
<organism evidence="15 16">
    <name type="scientific">Sediminivirga luteola</name>
    <dbReference type="NCBI Taxonomy" id="1774748"/>
    <lineage>
        <taxon>Bacteria</taxon>
        <taxon>Bacillati</taxon>
        <taxon>Actinomycetota</taxon>
        <taxon>Actinomycetes</taxon>
        <taxon>Micrococcales</taxon>
        <taxon>Brevibacteriaceae</taxon>
        <taxon>Sediminivirga</taxon>
    </lineage>
</organism>
<dbReference type="Gene3D" id="3.40.50.1000">
    <property type="entry name" value="HAD superfamily/HAD-like"/>
    <property type="match status" value="1"/>
</dbReference>
<dbReference type="SFLD" id="SFLDF00027">
    <property type="entry name" value="p-type_atpase"/>
    <property type="match status" value="1"/>
</dbReference>
<dbReference type="Pfam" id="PF00689">
    <property type="entry name" value="Cation_ATPase_C"/>
    <property type="match status" value="1"/>
</dbReference>
<dbReference type="InterPro" id="IPR008250">
    <property type="entry name" value="ATPase_P-typ_transduc_dom_A_sf"/>
</dbReference>
<evidence type="ECO:0000256" key="10">
    <source>
        <dbReference type="ARBA" id="ARBA00023136"/>
    </source>
</evidence>
<dbReference type="InterPro" id="IPR036412">
    <property type="entry name" value="HAD-like_sf"/>
</dbReference>
<evidence type="ECO:0000256" key="8">
    <source>
        <dbReference type="ARBA" id="ARBA00022967"/>
    </source>
</evidence>
<feature type="region of interest" description="Disordered" evidence="12">
    <location>
        <begin position="618"/>
        <end position="638"/>
    </location>
</feature>
<dbReference type="SUPFAM" id="SSF81660">
    <property type="entry name" value="Metal cation-transporting ATPase, ATP-binding domain N"/>
    <property type="match status" value="1"/>
</dbReference>
<keyword evidence="7" id="KW-0460">Magnesium</keyword>
<feature type="transmembrane region" description="Helical" evidence="13">
    <location>
        <begin position="756"/>
        <end position="776"/>
    </location>
</feature>
<dbReference type="Gene3D" id="2.70.150.10">
    <property type="entry name" value="Calcium-transporting ATPase, cytoplasmic transduction domain A"/>
    <property type="match status" value="1"/>
</dbReference>
<dbReference type="SFLD" id="SFLDS00003">
    <property type="entry name" value="Haloacid_Dehalogenase"/>
    <property type="match status" value="1"/>
</dbReference>
<protein>
    <submittedName>
        <fullName evidence="15">Carbonate dehydratase</fullName>
    </submittedName>
</protein>
<comment type="subcellular location">
    <subcellularLocation>
        <location evidence="1">Cell membrane</location>
        <topology evidence="1">Multi-pass membrane protein</topology>
    </subcellularLocation>
</comment>
<dbReference type="Pfam" id="PF00122">
    <property type="entry name" value="E1-E2_ATPase"/>
    <property type="match status" value="1"/>
</dbReference>
<name>A0A8J2TY51_9MICO</name>
<feature type="domain" description="Cation-transporting P-type ATPase N-terminal" evidence="14">
    <location>
        <begin position="17"/>
        <end position="90"/>
    </location>
</feature>
<evidence type="ECO:0000256" key="2">
    <source>
        <dbReference type="ARBA" id="ARBA00005675"/>
    </source>
</evidence>
<dbReference type="InterPro" id="IPR023214">
    <property type="entry name" value="HAD_sf"/>
</dbReference>
<evidence type="ECO:0000259" key="14">
    <source>
        <dbReference type="SMART" id="SM00831"/>
    </source>
</evidence>